<dbReference type="Proteomes" id="UP001623660">
    <property type="component" value="Unassembled WGS sequence"/>
</dbReference>
<keyword evidence="4" id="KW-1185">Reference proteome</keyword>
<comment type="caution">
    <text evidence="3">The sequence shown here is derived from an EMBL/GenBank/DDBJ whole genome shotgun (WGS) entry which is preliminary data.</text>
</comment>
<proteinExistence type="predicted"/>
<keyword evidence="1" id="KW-1133">Transmembrane helix</keyword>
<evidence type="ECO:0000313" key="3">
    <source>
        <dbReference type="EMBL" id="MFL0194663.1"/>
    </source>
</evidence>
<evidence type="ECO:0000259" key="2">
    <source>
        <dbReference type="Pfam" id="PF00535"/>
    </source>
</evidence>
<dbReference type="Pfam" id="PF00535">
    <property type="entry name" value="Glycos_transf_2"/>
    <property type="match status" value="1"/>
</dbReference>
<protein>
    <submittedName>
        <fullName evidence="3">Glycosyltransferase family 2 protein</fullName>
        <ecNumber evidence="3">2.4.-.-</ecNumber>
    </submittedName>
</protein>
<feature type="transmembrane region" description="Helical" evidence="1">
    <location>
        <begin position="233"/>
        <end position="252"/>
    </location>
</feature>
<keyword evidence="1" id="KW-0472">Membrane</keyword>
<evidence type="ECO:0000256" key="1">
    <source>
        <dbReference type="SAM" id="Phobius"/>
    </source>
</evidence>
<dbReference type="InterPro" id="IPR029044">
    <property type="entry name" value="Nucleotide-diphossugar_trans"/>
</dbReference>
<dbReference type="PANTHER" id="PTHR48090">
    <property type="entry name" value="UNDECAPRENYL-PHOSPHATE 4-DEOXY-4-FORMAMIDO-L-ARABINOSE TRANSFERASE-RELATED"/>
    <property type="match status" value="1"/>
</dbReference>
<dbReference type="RefSeq" id="WP_406790789.1">
    <property type="nucleotide sequence ID" value="NZ_JBJHZX010000004.1"/>
</dbReference>
<organism evidence="3 4">
    <name type="scientific">Candidatus Clostridium eludens</name>
    <dbReference type="NCBI Taxonomy" id="3381663"/>
    <lineage>
        <taxon>Bacteria</taxon>
        <taxon>Bacillati</taxon>
        <taxon>Bacillota</taxon>
        <taxon>Clostridia</taxon>
        <taxon>Eubacteriales</taxon>
        <taxon>Clostridiaceae</taxon>
        <taxon>Clostridium</taxon>
    </lineage>
</organism>
<sequence>MILSVVVPSYNEGSGIEMTYKKLTEVLETDSIVQNYDYELIFIDDGSKDDTLNVIKKFQKDDIRVKYISFTRNFGKEAGILAGLSYSKGDAVVLMDADLQHPPELIPVMIRHFYNGYDQVITKRNRSGDSKTRTILSRLYYKIVNKMVDVKLENGVGDFRLLSRRAVNALLSMQEYNRFSKGMFCWIGFEMKVIEYENQNRVSGTSKWSFKKLVHYGIDGIISFNNEPLRSTLYLGLLMIVLGISYVLYSLIHVFVVGIDMPGYFTTITSILVMGGVQLISLGVIGEYIGRIYYEVKRRPHFIVDETNIQTPKYQHKWRDDNEK</sequence>
<dbReference type="GO" id="GO:0016757">
    <property type="term" value="F:glycosyltransferase activity"/>
    <property type="evidence" value="ECO:0007669"/>
    <property type="project" value="UniProtKB-KW"/>
</dbReference>
<keyword evidence="3" id="KW-0808">Transferase</keyword>
<dbReference type="PANTHER" id="PTHR48090:SF8">
    <property type="entry name" value="GLYCOSYLTRANSFERASE CSBB-RELATED"/>
    <property type="match status" value="1"/>
</dbReference>
<evidence type="ECO:0000313" key="4">
    <source>
        <dbReference type="Proteomes" id="UP001623660"/>
    </source>
</evidence>
<gene>
    <name evidence="3" type="ORF">ACJDU8_03615</name>
</gene>
<dbReference type="InterPro" id="IPR050256">
    <property type="entry name" value="Glycosyltransferase_2"/>
</dbReference>
<dbReference type="InterPro" id="IPR001173">
    <property type="entry name" value="Glyco_trans_2-like"/>
</dbReference>
<feature type="domain" description="Glycosyltransferase 2-like" evidence="2">
    <location>
        <begin position="4"/>
        <end position="169"/>
    </location>
</feature>
<dbReference type="EC" id="2.4.-.-" evidence="3"/>
<feature type="transmembrane region" description="Helical" evidence="1">
    <location>
        <begin position="264"/>
        <end position="289"/>
    </location>
</feature>
<dbReference type="SUPFAM" id="SSF53448">
    <property type="entry name" value="Nucleotide-diphospho-sugar transferases"/>
    <property type="match status" value="1"/>
</dbReference>
<accession>A0ABW8SHF9</accession>
<dbReference type="CDD" id="cd04187">
    <property type="entry name" value="DPM1_like_bac"/>
    <property type="match status" value="1"/>
</dbReference>
<reference evidence="3 4" key="1">
    <citation type="submission" date="2024-11" db="EMBL/GenBank/DDBJ databases">
        <authorList>
            <person name="Heng Y.C."/>
            <person name="Lim A.C.H."/>
            <person name="Lee J.K.Y."/>
            <person name="Kittelmann S."/>
        </authorList>
    </citation>
    <scope>NUCLEOTIDE SEQUENCE [LARGE SCALE GENOMIC DNA]</scope>
    <source>
        <strain evidence="3 4">WILCCON 0269</strain>
    </source>
</reference>
<keyword evidence="3" id="KW-0328">Glycosyltransferase</keyword>
<dbReference type="EMBL" id="JBJHZX010000004">
    <property type="protein sequence ID" value="MFL0194663.1"/>
    <property type="molecule type" value="Genomic_DNA"/>
</dbReference>
<keyword evidence="1" id="KW-0812">Transmembrane</keyword>
<name>A0ABW8SHF9_9CLOT</name>
<dbReference type="Gene3D" id="3.90.550.10">
    <property type="entry name" value="Spore Coat Polysaccharide Biosynthesis Protein SpsA, Chain A"/>
    <property type="match status" value="1"/>
</dbReference>